<gene>
    <name evidence="1" type="ORF">ACFQ3U_09920</name>
</gene>
<reference evidence="2" key="1">
    <citation type="journal article" date="2019" name="Int. J. Syst. Evol. Microbiol.">
        <title>The Global Catalogue of Microorganisms (GCM) 10K type strain sequencing project: providing services to taxonomists for standard genome sequencing and annotation.</title>
        <authorList>
            <consortium name="The Broad Institute Genomics Platform"/>
            <consortium name="The Broad Institute Genome Sequencing Center for Infectious Disease"/>
            <person name="Wu L."/>
            <person name="Ma J."/>
        </authorList>
    </citation>
    <scope>NUCLEOTIDE SEQUENCE [LARGE SCALE GENOMIC DNA]</scope>
    <source>
        <strain evidence="2">CCUG 50213</strain>
    </source>
</reference>
<evidence type="ECO:0000313" key="2">
    <source>
        <dbReference type="Proteomes" id="UP001597181"/>
    </source>
</evidence>
<sequence>MLGASVAGSVAAELEYELHTDAALDPFAFHADAHATRPSSPAT</sequence>
<protein>
    <submittedName>
        <fullName evidence="1">Uncharacterized protein</fullName>
    </submittedName>
</protein>
<dbReference type="EMBL" id="JBHTLY010000004">
    <property type="protein sequence ID" value="MFD1202205.1"/>
    <property type="molecule type" value="Genomic_DNA"/>
</dbReference>
<organism evidence="1 2">
    <name type="scientific">Leucobacter albus</name>
    <dbReference type="NCBI Taxonomy" id="272210"/>
    <lineage>
        <taxon>Bacteria</taxon>
        <taxon>Bacillati</taxon>
        <taxon>Actinomycetota</taxon>
        <taxon>Actinomycetes</taxon>
        <taxon>Micrococcales</taxon>
        <taxon>Microbacteriaceae</taxon>
        <taxon>Leucobacter</taxon>
    </lineage>
</organism>
<accession>A0ABW3TNK6</accession>
<dbReference type="Proteomes" id="UP001597181">
    <property type="component" value="Unassembled WGS sequence"/>
</dbReference>
<keyword evidence="2" id="KW-1185">Reference proteome</keyword>
<comment type="caution">
    <text evidence="1">The sequence shown here is derived from an EMBL/GenBank/DDBJ whole genome shotgun (WGS) entry which is preliminary data.</text>
</comment>
<evidence type="ECO:0000313" key="1">
    <source>
        <dbReference type="EMBL" id="MFD1202205.1"/>
    </source>
</evidence>
<proteinExistence type="predicted"/>
<name>A0ABW3TNK6_9MICO</name>